<dbReference type="InterPro" id="IPR007577">
    <property type="entry name" value="GlycoTrfase_DXD_sugar-bd_CS"/>
</dbReference>
<evidence type="ECO:0000256" key="18">
    <source>
        <dbReference type="SAM" id="Phobius"/>
    </source>
</evidence>
<evidence type="ECO:0000256" key="17">
    <source>
        <dbReference type="ARBA" id="ARBA00049327"/>
    </source>
</evidence>
<evidence type="ECO:0000256" key="12">
    <source>
        <dbReference type="ARBA" id="ARBA00041556"/>
    </source>
</evidence>
<feature type="transmembrane region" description="Helical" evidence="18">
    <location>
        <begin position="49"/>
        <end position="71"/>
    </location>
</feature>
<evidence type="ECO:0000256" key="8">
    <source>
        <dbReference type="ARBA" id="ARBA00023098"/>
    </source>
</evidence>
<evidence type="ECO:0000313" key="21">
    <source>
        <dbReference type="RefSeq" id="XP_060045077.1"/>
    </source>
</evidence>
<dbReference type="SUPFAM" id="SSF53448">
    <property type="entry name" value="Nucleotide-diphospho-sugar transferases"/>
    <property type="match status" value="1"/>
</dbReference>
<dbReference type="RefSeq" id="XP_060045077.1">
    <property type="nucleotide sequence ID" value="XM_060189094.1"/>
</dbReference>
<keyword evidence="9 18" id="KW-0472">Membrane</keyword>
<keyword evidence="8" id="KW-0443">Lipid metabolism</keyword>
<evidence type="ECO:0000256" key="13">
    <source>
        <dbReference type="ARBA" id="ARBA00041849"/>
    </source>
</evidence>
<evidence type="ECO:0000256" key="14">
    <source>
        <dbReference type="ARBA" id="ARBA00043154"/>
    </source>
</evidence>
<gene>
    <name evidence="21" type="primary">A4GALT</name>
</gene>
<dbReference type="Proteomes" id="UP001652624">
    <property type="component" value="Chromosome 4"/>
</dbReference>
<comment type="pathway">
    <text evidence="2">Glycolipid biosynthesis.</text>
</comment>
<feature type="domain" description="Alpha 1,4-glycosyltransferase" evidence="19">
    <location>
        <begin position="251"/>
        <end position="377"/>
    </location>
</feature>
<organism evidence="20 21">
    <name type="scientific">Erinaceus europaeus</name>
    <name type="common">Western European hedgehog</name>
    <dbReference type="NCBI Taxonomy" id="9365"/>
    <lineage>
        <taxon>Eukaryota</taxon>
        <taxon>Metazoa</taxon>
        <taxon>Chordata</taxon>
        <taxon>Craniata</taxon>
        <taxon>Vertebrata</taxon>
        <taxon>Euteleostomi</taxon>
        <taxon>Mammalia</taxon>
        <taxon>Eutheria</taxon>
        <taxon>Laurasiatheria</taxon>
        <taxon>Eulipotyphla</taxon>
        <taxon>Erinaceidae</taxon>
        <taxon>Erinaceinae</taxon>
        <taxon>Erinaceus</taxon>
    </lineage>
</organism>
<dbReference type="Pfam" id="PF04488">
    <property type="entry name" value="Gly_transf_sug"/>
    <property type="match status" value="1"/>
</dbReference>
<protein>
    <recommendedName>
        <fullName evidence="11">Lactosylceramide 4-alpha-galactosyltransferase</fullName>
        <ecNumber evidence="10">2.4.1.228</ecNumber>
    </recommendedName>
    <alternativeName>
        <fullName evidence="15">Alpha-1,4-N-acetylglucosaminyltransferase</fullName>
    </alternativeName>
    <alternativeName>
        <fullName evidence="13">Alpha-1,4-galactosyltransferase</fullName>
    </alternativeName>
    <alternativeName>
        <fullName evidence="14">Globotriaosylceramide synthase</fullName>
    </alternativeName>
    <alternativeName>
        <fullName evidence="12">UDP-galactose:beta-D-galactosyl-beta1-R 4-alpha-D-galactosyltransferase</fullName>
    </alternativeName>
</protein>
<evidence type="ECO:0000256" key="2">
    <source>
        <dbReference type="ARBA" id="ARBA00004934"/>
    </source>
</evidence>
<accession>A0ABM3X8C4</accession>
<dbReference type="Gene3D" id="3.90.550.20">
    <property type="match status" value="1"/>
</dbReference>
<dbReference type="GeneID" id="103113886"/>
<evidence type="ECO:0000313" key="20">
    <source>
        <dbReference type="Proteomes" id="UP001652624"/>
    </source>
</evidence>
<sequence length="382" mass="43198">MFCVPDPDPDIRWPAQPVPTGGSWHHLGEIMPRPPDCLLRLLRGAPRQWVCALFLSVKFTFFVSVAIYWHVVGEPRGHRLSSTLPLHVPCPRGTPHAPSPGPPPPDIFFLETSDRINPSFLFTCSVESAARAHPESRVVVLMKGLPPDNASLPHHLGLSLLGCFPNVQVLPLDLEELFWDTPLAGWHAGARGRWEPYPLPVLSDAARLALLWKFGGIYLDTDFIVLKDLRNLTNALGTQSRYVLNGAFLSFQRRHQFVGLCMRDFVEHYNGWVWGHQGPQLLTRVFKKWCSIRSLSQSHACRGVTALPTQAFYPVPWQDWKRYFEDIGPEELQSLLNATYAVHVWNKKSQGTYLRASSRALLAQLHLRYCPSTYAVMKLSQA</sequence>
<dbReference type="Pfam" id="PF04572">
    <property type="entry name" value="Gb3_synth"/>
    <property type="match status" value="1"/>
</dbReference>
<comment type="catalytic activity">
    <reaction evidence="17">
        <text>a beta-D-Gal-(1&lt;-&gt;1')-ceramide + UDP-alpha-D-galactose = alpha-D-Gal-(1-&gt;4)-beta-D-Gal-(1&lt;-&gt;1')-Cer + UDP + H(+)</text>
        <dbReference type="Rhea" id="RHEA:60044"/>
        <dbReference type="ChEBI" id="CHEBI:15378"/>
        <dbReference type="ChEBI" id="CHEBI:58223"/>
        <dbReference type="ChEBI" id="CHEBI:66914"/>
        <dbReference type="ChEBI" id="CHEBI:143593"/>
        <dbReference type="ChEBI" id="CHEBI:143594"/>
    </reaction>
    <physiologicalReaction direction="left-to-right" evidence="17">
        <dbReference type="Rhea" id="RHEA:60045"/>
    </physiologicalReaction>
</comment>
<dbReference type="PANTHER" id="PTHR12042:SF17">
    <property type="entry name" value="LACTOSYLCERAMIDE 4-ALPHA-GALACTOSYLTRANSFERASE"/>
    <property type="match status" value="1"/>
</dbReference>
<evidence type="ECO:0000256" key="9">
    <source>
        <dbReference type="ARBA" id="ARBA00023136"/>
    </source>
</evidence>
<keyword evidence="20" id="KW-1185">Reference proteome</keyword>
<comment type="catalytic activity">
    <reaction evidence="16">
        <text>a beta-D-Gal-(1-&gt;4)-beta-D-Glc-(1&lt;-&gt;1)-Cer(d18:1(4E)) + UDP-alpha-D-galactose = a globoside Gb3Cer (d18:1(4E)) + UDP + H(+)</text>
        <dbReference type="Rhea" id="RHEA:11924"/>
        <dbReference type="ChEBI" id="CHEBI:15378"/>
        <dbReference type="ChEBI" id="CHEBI:17950"/>
        <dbReference type="ChEBI" id="CHEBI:18313"/>
        <dbReference type="ChEBI" id="CHEBI:58223"/>
        <dbReference type="ChEBI" id="CHEBI:66914"/>
        <dbReference type="EC" id="2.4.1.228"/>
    </reaction>
    <physiologicalReaction direction="left-to-right" evidence="16">
        <dbReference type="Rhea" id="RHEA:11925"/>
    </physiologicalReaction>
</comment>
<dbReference type="InterPro" id="IPR029044">
    <property type="entry name" value="Nucleotide-diphossugar_trans"/>
</dbReference>
<dbReference type="EC" id="2.4.1.228" evidence="10"/>
<evidence type="ECO:0000256" key="6">
    <source>
        <dbReference type="ARBA" id="ARBA00022679"/>
    </source>
</evidence>
<comment type="similarity">
    <text evidence="3">Belongs to the glycosyltransferase 32 family.</text>
</comment>
<dbReference type="InterPro" id="IPR007652">
    <property type="entry name" value="A1-4-GlycosylTfrase_dom"/>
</dbReference>
<evidence type="ECO:0000256" key="15">
    <source>
        <dbReference type="ARBA" id="ARBA00043186"/>
    </source>
</evidence>
<keyword evidence="4" id="KW-0444">Lipid biosynthesis</keyword>
<keyword evidence="6" id="KW-0808">Transferase</keyword>
<dbReference type="InterPro" id="IPR051981">
    <property type="entry name" value="Glycosyltransf_32"/>
</dbReference>
<evidence type="ECO:0000259" key="19">
    <source>
        <dbReference type="Pfam" id="PF04572"/>
    </source>
</evidence>
<evidence type="ECO:0000256" key="7">
    <source>
        <dbReference type="ARBA" id="ARBA00023034"/>
    </source>
</evidence>
<proteinExistence type="inferred from homology"/>
<reference evidence="21" key="1">
    <citation type="submission" date="2025-08" db="UniProtKB">
        <authorList>
            <consortium name="RefSeq"/>
        </authorList>
    </citation>
    <scope>IDENTIFICATION</scope>
</reference>
<evidence type="ECO:0000256" key="11">
    <source>
        <dbReference type="ARBA" id="ARBA00040835"/>
    </source>
</evidence>
<evidence type="ECO:0000256" key="3">
    <source>
        <dbReference type="ARBA" id="ARBA00009003"/>
    </source>
</evidence>
<evidence type="ECO:0000256" key="4">
    <source>
        <dbReference type="ARBA" id="ARBA00022516"/>
    </source>
</evidence>
<evidence type="ECO:0000256" key="10">
    <source>
        <dbReference type="ARBA" id="ARBA00039051"/>
    </source>
</evidence>
<evidence type="ECO:0000256" key="5">
    <source>
        <dbReference type="ARBA" id="ARBA00022676"/>
    </source>
</evidence>
<name>A0ABM3X8C4_ERIEU</name>
<dbReference type="PANTHER" id="PTHR12042">
    <property type="entry name" value="LACTOSYLCERAMIDE 4-ALPHA-GALACTOSYLTRANSFERASE ALPHA- 1,4-GALACTOSYLTRANSFERASE"/>
    <property type="match status" value="1"/>
</dbReference>
<keyword evidence="18" id="KW-1133">Transmembrane helix</keyword>
<keyword evidence="18" id="KW-0812">Transmembrane</keyword>
<evidence type="ECO:0000256" key="1">
    <source>
        <dbReference type="ARBA" id="ARBA00004323"/>
    </source>
</evidence>
<comment type="subcellular location">
    <subcellularLocation>
        <location evidence="1">Golgi apparatus membrane</location>
        <topology evidence="1">Single-pass type II membrane protein</topology>
    </subcellularLocation>
</comment>
<keyword evidence="7" id="KW-0333">Golgi apparatus</keyword>
<evidence type="ECO:0000256" key="16">
    <source>
        <dbReference type="ARBA" id="ARBA00048195"/>
    </source>
</evidence>
<keyword evidence="5" id="KW-0328">Glycosyltransferase</keyword>